<organism evidence="2 3">
    <name type="scientific">Anoxybacteroides rupiense</name>
    <dbReference type="NCBI Taxonomy" id="311460"/>
    <lineage>
        <taxon>Bacteria</taxon>
        <taxon>Bacillati</taxon>
        <taxon>Bacillota</taxon>
        <taxon>Bacilli</taxon>
        <taxon>Bacillales</taxon>
        <taxon>Anoxybacillaceae</taxon>
        <taxon>Anoxybacteroides</taxon>
    </lineage>
</organism>
<feature type="transmembrane region" description="Helical" evidence="1">
    <location>
        <begin position="57"/>
        <end position="74"/>
    </location>
</feature>
<dbReference type="Proteomes" id="UP001339962">
    <property type="component" value="Unassembled WGS sequence"/>
</dbReference>
<evidence type="ECO:0000256" key="1">
    <source>
        <dbReference type="SAM" id="Phobius"/>
    </source>
</evidence>
<evidence type="ECO:0000313" key="3">
    <source>
        <dbReference type="Proteomes" id="UP001339962"/>
    </source>
</evidence>
<gene>
    <name evidence="2" type="ORF">P9850_12300</name>
</gene>
<accession>A0ABD5IXS8</accession>
<evidence type="ECO:0000313" key="2">
    <source>
        <dbReference type="EMBL" id="MED5052599.1"/>
    </source>
</evidence>
<keyword evidence="1" id="KW-0472">Membrane</keyword>
<proteinExistence type="predicted"/>
<reference evidence="2 3" key="1">
    <citation type="submission" date="2023-03" db="EMBL/GenBank/DDBJ databases">
        <title>Bacillus Genome Sequencing.</title>
        <authorList>
            <person name="Dunlap C."/>
        </authorList>
    </citation>
    <scope>NUCLEOTIDE SEQUENCE [LARGE SCALE GENOMIC DNA]</scope>
    <source>
        <strain evidence="2 3">NRS-38</strain>
    </source>
</reference>
<feature type="transmembrane region" description="Helical" evidence="1">
    <location>
        <begin position="18"/>
        <end position="36"/>
    </location>
</feature>
<dbReference type="AlphaFoldDB" id="A0ABD5IXS8"/>
<keyword evidence="1" id="KW-0812">Transmembrane</keyword>
<keyword evidence="1" id="KW-1133">Transmembrane helix</keyword>
<name>A0ABD5IXS8_9BACL</name>
<dbReference type="EMBL" id="JARTLI010000027">
    <property type="protein sequence ID" value="MED5052599.1"/>
    <property type="molecule type" value="Genomic_DNA"/>
</dbReference>
<comment type="caution">
    <text evidence="2">The sequence shown here is derived from an EMBL/GenBank/DDBJ whole genome shotgun (WGS) entry which is preliminary data.</text>
</comment>
<protein>
    <submittedName>
        <fullName evidence="2">Uncharacterized protein</fullName>
    </submittedName>
</protein>
<sequence>MQSFVNIILDLFKDYKTYALSLFVAAGLARIAWEGFKYKNADESERLEIKRTIRNTVVWFIGLPFALWLANYLYTEAMKLVK</sequence>
<dbReference type="RefSeq" id="WP_328218833.1">
    <property type="nucleotide sequence ID" value="NZ_JARTLI010000027.1"/>
</dbReference>